<dbReference type="PANTHER" id="PTHR33990:SF1">
    <property type="entry name" value="PROTEIN YJDN"/>
    <property type="match status" value="1"/>
</dbReference>
<dbReference type="InterPro" id="IPR028973">
    <property type="entry name" value="PhnB-like"/>
</dbReference>
<evidence type="ECO:0000313" key="3">
    <source>
        <dbReference type="EMBL" id="TFW14259.1"/>
    </source>
</evidence>
<proteinExistence type="predicted"/>
<evidence type="ECO:0000256" key="1">
    <source>
        <dbReference type="SAM" id="MobiDB-lite"/>
    </source>
</evidence>
<protein>
    <submittedName>
        <fullName evidence="3">VOC family protein</fullName>
    </submittedName>
</protein>
<dbReference type="RefSeq" id="WP_135193647.1">
    <property type="nucleotide sequence ID" value="NZ_SPVH01000002.1"/>
</dbReference>
<accession>A0A4Y9S2S6</accession>
<comment type="caution">
    <text evidence="3">The sequence shown here is derived from an EMBL/GenBank/DDBJ whole genome shotgun (WGS) entry which is preliminary data.</text>
</comment>
<feature type="compositionally biased region" description="Basic and acidic residues" evidence="1">
    <location>
        <begin position="76"/>
        <end position="85"/>
    </location>
</feature>
<evidence type="ECO:0000313" key="4">
    <source>
        <dbReference type="Proteomes" id="UP000298216"/>
    </source>
</evidence>
<dbReference type="Proteomes" id="UP000298216">
    <property type="component" value="Unassembled WGS sequence"/>
</dbReference>
<feature type="region of interest" description="Disordered" evidence="1">
    <location>
        <begin position="65"/>
        <end position="89"/>
    </location>
</feature>
<sequence length="150" mass="16497">MKITPNLMFHDQAREAFGFYAEVLGADQLNLITFADMPEAPVGPEWNDKIAHAWMQVGDQAIMGSDSPPGVCADTGQRKAEEMRKPPAQTSVALHFDSADKARTAFDRLGENGLIQLPFAATSWSAGFGMVRDRFGKDWMINTFPPQAHA</sequence>
<dbReference type="EMBL" id="SPVH01000002">
    <property type="protein sequence ID" value="TFW14259.1"/>
    <property type="molecule type" value="Genomic_DNA"/>
</dbReference>
<feature type="domain" description="PhnB-like" evidence="2">
    <location>
        <begin position="2"/>
        <end position="141"/>
    </location>
</feature>
<dbReference type="CDD" id="cd06588">
    <property type="entry name" value="PhnB_like"/>
    <property type="match status" value="1"/>
</dbReference>
<dbReference type="OrthoDB" id="9795306at2"/>
<dbReference type="Gene3D" id="3.10.180.10">
    <property type="entry name" value="2,3-Dihydroxybiphenyl 1,2-Dioxygenase, domain 1"/>
    <property type="match status" value="1"/>
</dbReference>
<dbReference type="AlphaFoldDB" id="A0A4Y9S2S6"/>
<organism evidence="3 4">
    <name type="scientific">Brevundimonas intermedia</name>
    <dbReference type="NCBI Taxonomy" id="74315"/>
    <lineage>
        <taxon>Bacteria</taxon>
        <taxon>Pseudomonadati</taxon>
        <taxon>Pseudomonadota</taxon>
        <taxon>Alphaproteobacteria</taxon>
        <taxon>Caulobacterales</taxon>
        <taxon>Caulobacteraceae</taxon>
        <taxon>Brevundimonas</taxon>
    </lineage>
</organism>
<dbReference type="Pfam" id="PF06983">
    <property type="entry name" value="3-dmu-9_3-mt"/>
    <property type="match status" value="1"/>
</dbReference>
<dbReference type="PANTHER" id="PTHR33990">
    <property type="entry name" value="PROTEIN YJDN-RELATED"/>
    <property type="match status" value="1"/>
</dbReference>
<name>A0A4Y9S2S6_9CAUL</name>
<dbReference type="InterPro" id="IPR029068">
    <property type="entry name" value="Glyas_Bleomycin-R_OHBP_Dase"/>
</dbReference>
<evidence type="ECO:0000259" key="2">
    <source>
        <dbReference type="Pfam" id="PF06983"/>
    </source>
</evidence>
<reference evidence="3 4" key="1">
    <citation type="submission" date="2019-03" db="EMBL/GenBank/DDBJ databases">
        <title>Draft genome of Brevundimonas sp. a heavy metal resistant soil bacteria.</title>
        <authorList>
            <person name="Soto J."/>
        </authorList>
    </citation>
    <scope>NUCLEOTIDE SEQUENCE [LARGE SCALE GENOMIC DNA]</scope>
    <source>
        <strain evidence="3 4">B-10</strain>
    </source>
</reference>
<gene>
    <name evidence="3" type="ORF">EGY25_03425</name>
</gene>
<dbReference type="SUPFAM" id="SSF54593">
    <property type="entry name" value="Glyoxalase/Bleomycin resistance protein/Dihydroxybiphenyl dioxygenase"/>
    <property type="match status" value="1"/>
</dbReference>
<keyword evidence="4" id="KW-1185">Reference proteome</keyword>